<evidence type="ECO:0000256" key="5">
    <source>
        <dbReference type="SAM" id="Coils"/>
    </source>
</evidence>
<dbReference type="AlphaFoldDB" id="A0A803LLL0"/>
<feature type="transmembrane region" description="Helical" evidence="6">
    <location>
        <begin position="137"/>
        <end position="153"/>
    </location>
</feature>
<proteinExistence type="predicted"/>
<keyword evidence="6" id="KW-0812">Transmembrane</keyword>
<evidence type="ECO:0000256" key="4">
    <source>
        <dbReference type="PROSITE-ProRule" id="PRU01343"/>
    </source>
</evidence>
<evidence type="ECO:0000256" key="3">
    <source>
        <dbReference type="ARBA" id="ARBA00022833"/>
    </source>
</evidence>
<keyword evidence="6" id="KW-0472">Membrane</keyword>
<dbReference type="Gramene" id="AUR62014857-RA">
    <property type="protein sequence ID" value="AUR62014857-RA:cds"/>
    <property type="gene ID" value="AUR62014857"/>
</dbReference>
<evidence type="ECO:0000259" key="7">
    <source>
        <dbReference type="PROSITE" id="PS51999"/>
    </source>
</evidence>
<keyword evidence="1" id="KW-0479">Metal-binding</keyword>
<keyword evidence="5" id="KW-0175">Coiled coil</keyword>
<feature type="coiled-coil region" evidence="5">
    <location>
        <begin position="99"/>
        <end position="126"/>
    </location>
</feature>
<dbReference type="EnsemblPlants" id="AUR62014857-RA">
    <property type="protein sequence ID" value="AUR62014857-RA:cds"/>
    <property type="gene ID" value="AUR62014857"/>
</dbReference>
<evidence type="ECO:0000256" key="2">
    <source>
        <dbReference type="ARBA" id="ARBA00022771"/>
    </source>
</evidence>
<dbReference type="GO" id="GO:0008270">
    <property type="term" value="F:zinc ion binding"/>
    <property type="evidence" value="ECO:0007669"/>
    <property type="project" value="UniProtKB-KW"/>
</dbReference>
<dbReference type="PROSITE" id="PS51999">
    <property type="entry name" value="ZF_GRF"/>
    <property type="match status" value="1"/>
</dbReference>
<reference evidence="8" key="1">
    <citation type="journal article" date="2017" name="Nature">
        <title>The genome of Chenopodium quinoa.</title>
        <authorList>
            <person name="Jarvis D.E."/>
            <person name="Ho Y.S."/>
            <person name="Lightfoot D.J."/>
            <person name="Schmoeckel S.M."/>
            <person name="Li B."/>
            <person name="Borm T.J.A."/>
            <person name="Ohyanagi H."/>
            <person name="Mineta K."/>
            <person name="Michell C.T."/>
            <person name="Saber N."/>
            <person name="Kharbatia N.M."/>
            <person name="Rupper R.R."/>
            <person name="Sharp A.R."/>
            <person name="Dally N."/>
            <person name="Boughton B.A."/>
            <person name="Woo Y.H."/>
            <person name="Gao G."/>
            <person name="Schijlen E.G.W.M."/>
            <person name="Guo X."/>
            <person name="Momin A.A."/>
            <person name="Negrao S."/>
            <person name="Al-Babili S."/>
            <person name="Gehring C."/>
            <person name="Roessner U."/>
            <person name="Jung C."/>
            <person name="Murphy K."/>
            <person name="Arold S.T."/>
            <person name="Gojobori T."/>
            <person name="van der Linden C.G."/>
            <person name="van Loo E.N."/>
            <person name="Jellen E.N."/>
            <person name="Maughan P.J."/>
            <person name="Tester M."/>
        </authorList>
    </citation>
    <scope>NUCLEOTIDE SEQUENCE [LARGE SCALE GENOMIC DNA]</scope>
    <source>
        <strain evidence="8">cv. PI 614886</strain>
    </source>
</reference>
<feature type="domain" description="GRF-type" evidence="7">
    <location>
        <begin position="27"/>
        <end position="68"/>
    </location>
</feature>
<reference evidence="8" key="2">
    <citation type="submission" date="2021-03" db="UniProtKB">
        <authorList>
            <consortium name="EnsemblPlants"/>
        </authorList>
    </citation>
    <scope>IDENTIFICATION</scope>
</reference>
<organism evidence="8 9">
    <name type="scientific">Chenopodium quinoa</name>
    <name type="common">Quinoa</name>
    <dbReference type="NCBI Taxonomy" id="63459"/>
    <lineage>
        <taxon>Eukaryota</taxon>
        <taxon>Viridiplantae</taxon>
        <taxon>Streptophyta</taxon>
        <taxon>Embryophyta</taxon>
        <taxon>Tracheophyta</taxon>
        <taxon>Spermatophyta</taxon>
        <taxon>Magnoliopsida</taxon>
        <taxon>eudicotyledons</taxon>
        <taxon>Gunneridae</taxon>
        <taxon>Pentapetalae</taxon>
        <taxon>Caryophyllales</taxon>
        <taxon>Chenopodiaceae</taxon>
        <taxon>Chenopodioideae</taxon>
        <taxon>Atripliceae</taxon>
        <taxon>Chenopodium</taxon>
    </lineage>
</organism>
<name>A0A803LLL0_CHEQI</name>
<evidence type="ECO:0000256" key="6">
    <source>
        <dbReference type="SAM" id="Phobius"/>
    </source>
</evidence>
<dbReference type="Proteomes" id="UP000596660">
    <property type="component" value="Unplaced"/>
</dbReference>
<keyword evidence="3" id="KW-0862">Zinc</keyword>
<evidence type="ECO:0000313" key="9">
    <source>
        <dbReference type="Proteomes" id="UP000596660"/>
    </source>
</evidence>
<keyword evidence="9" id="KW-1185">Reference proteome</keyword>
<evidence type="ECO:0000256" key="1">
    <source>
        <dbReference type="ARBA" id="ARBA00022723"/>
    </source>
</evidence>
<dbReference type="Pfam" id="PF06839">
    <property type="entry name" value="Zn_ribbon_GRF"/>
    <property type="match status" value="1"/>
</dbReference>
<dbReference type="InterPro" id="IPR010666">
    <property type="entry name" value="Znf_GRF"/>
</dbReference>
<sequence>MASRKGNSYTFGSSSTNKRVVNEKIRCDCGRKDLIKTVRNGPNMGMKFYGYPLWPDTQCEFFKWVNEHTDLEEQQMKLLEKDTIILEMEVEQKIRDEKIKKLQLKKGNLEEEFKDMKNEVFQMKSEIMNCSRNEKNLFMALFISWLLFVVVYLS</sequence>
<evidence type="ECO:0000313" key="8">
    <source>
        <dbReference type="EnsemblPlants" id="AUR62014857-RA:cds"/>
    </source>
</evidence>
<keyword evidence="6" id="KW-1133">Transmembrane helix</keyword>
<accession>A0A803LLL0</accession>
<protein>
    <recommendedName>
        <fullName evidence="7">GRF-type domain-containing protein</fullName>
    </recommendedName>
</protein>
<keyword evidence="2 4" id="KW-0863">Zinc-finger</keyword>